<dbReference type="AlphaFoldDB" id="A0A0C2J7M2"/>
<keyword evidence="1" id="KW-0479">Metal-binding</keyword>
<dbReference type="InterPro" id="IPR001878">
    <property type="entry name" value="Znf_CCHC"/>
</dbReference>
<keyword evidence="4" id="KW-1185">Reference proteome</keyword>
<evidence type="ECO:0000259" key="2">
    <source>
        <dbReference type="PROSITE" id="PS50158"/>
    </source>
</evidence>
<comment type="caution">
    <text evidence="3">The sequence shown here is derived from an EMBL/GenBank/DDBJ whole genome shotgun (WGS) entry which is preliminary data.</text>
</comment>
<evidence type="ECO:0000313" key="4">
    <source>
        <dbReference type="Proteomes" id="UP000031668"/>
    </source>
</evidence>
<dbReference type="GO" id="GO:0006508">
    <property type="term" value="P:proteolysis"/>
    <property type="evidence" value="ECO:0007669"/>
    <property type="project" value="InterPro"/>
</dbReference>
<dbReference type="PROSITE" id="PS00141">
    <property type="entry name" value="ASP_PROTEASE"/>
    <property type="match status" value="1"/>
</dbReference>
<proteinExistence type="predicted"/>
<organism evidence="3 4">
    <name type="scientific">Thelohanellus kitauei</name>
    <name type="common">Myxosporean</name>
    <dbReference type="NCBI Taxonomy" id="669202"/>
    <lineage>
        <taxon>Eukaryota</taxon>
        <taxon>Metazoa</taxon>
        <taxon>Cnidaria</taxon>
        <taxon>Myxozoa</taxon>
        <taxon>Myxosporea</taxon>
        <taxon>Bivalvulida</taxon>
        <taxon>Platysporina</taxon>
        <taxon>Myxobolidae</taxon>
        <taxon>Thelohanellus</taxon>
    </lineage>
</organism>
<dbReference type="EMBL" id="JWZT01000640">
    <property type="protein sequence ID" value="KII73809.1"/>
    <property type="molecule type" value="Genomic_DNA"/>
</dbReference>
<reference evidence="3 4" key="1">
    <citation type="journal article" date="2014" name="Genome Biol. Evol.">
        <title>The genome of the myxosporean Thelohanellus kitauei shows adaptations to nutrient acquisition within its fish host.</title>
        <authorList>
            <person name="Yang Y."/>
            <person name="Xiong J."/>
            <person name="Zhou Z."/>
            <person name="Huo F."/>
            <person name="Miao W."/>
            <person name="Ran C."/>
            <person name="Liu Y."/>
            <person name="Zhang J."/>
            <person name="Feng J."/>
            <person name="Wang M."/>
            <person name="Wang M."/>
            <person name="Wang L."/>
            <person name="Yao B."/>
        </authorList>
    </citation>
    <scope>NUCLEOTIDE SEQUENCE [LARGE SCALE GENOMIC DNA]</scope>
    <source>
        <strain evidence="3">Wuqing</strain>
    </source>
</reference>
<dbReference type="GO" id="GO:0003676">
    <property type="term" value="F:nucleic acid binding"/>
    <property type="evidence" value="ECO:0007669"/>
    <property type="project" value="InterPro"/>
</dbReference>
<dbReference type="Proteomes" id="UP000031668">
    <property type="component" value="Unassembled WGS sequence"/>
</dbReference>
<name>A0A0C2J7M2_THEKT</name>
<keyword evidence="1" id="KW-0862">Zinc</keyword>
<dbReference type="InterPro" id="IPR001969">
    <property type="entry name" value="Aspartic_peptidase_AS"/>
</dbReference>
<evidence type="ECO:0000313" key="3">
    <source>
        <dbReference type="EMBL" id="KII73809.1"/>
    </source>
</evidence>
<feature type="domain" description="CCHC-type" evidence="2">
    <location>
        <begin position="153"/>
        <end position="168"/>
    </location>
</feature>
<dbReference type="InterPro" id="IPR036875">
    <property type="entry name" value="Znf_CCHC_sf"/>
</dbReference>
<dbReference type="OrthoDB" id="6071571at2759"/>
<dbReference type="SUPFAM" id="SSF57756">
    <property type="entry name" value="Retrovirus zinc finger-like domains"/>
    <property type="match status" value="1"/>
</dbReference>
<dbReference type="GO" id="GO:0004190">
    <property type="term" value="F:aspartic-type endopeptidase activity"/>
    <property type="evidence" value="ECO:0007669"/>
    <property type="project" value="InterPro"/>
</dbReference>
<gene>
    <name evidence="3" type="ORF">RF11_08178</name>
</gene>
<sequence>MKKSISAQFKGSAHLAKLELSSITKLTGESFLAFSMRVKNTVSIAYPDLGSEARKAIAFDKFKDGLTPELRIQILKDANIECIEGALERGVLLQTVGKGVEGSLLNISHEKSLEQLSKEIADISIKMESFINGHREECSNYIQRPSYNKNVECYKCHRLGHIAKYCPSTHLTVCSVNKFRSEDLIREEVKLNGVSTTGIVDTGSTINIISLTHFKDKFDSLSLSQNNCVKIRDA</sequence>
<dbReference type="Gene3D" id="4.10.60.10">
    <property type="entry name" value="Zinc finger, CCHC-type"/>
    <property type="match status" value="1"/>
</dbReference>
<dbReference type="GO" id="GO:0008270">
    <property type="term" value="F:zinc ion binding"/>
    <property type="evidence" value="ECO:0007669"/>
    <property type="project" value="UniProtKB-KW"/>
</dbReference>
<protein>
    <recommendedName>
        <fullName evidence="2">CCHC-type domain-containing protein</fullName>
    </recommendedName>
</protein>
<accession>A0A0C2J7M2</accession>
<keyword evidence="1" id="KW-0863">Zinc-finger</keyword>
<evidence type="ECO:0000256" key="1">
    <source>
        <dbReference type="PROSITE-ProRule" id="PRU00047"/>
    </source>
</evidence>
<dbReference type="SMART" id="SM00343">
    <property type="entry name" value="ZnF_C2HC"/>
    <property type="match status" value="1"/>
</dbReference>
<dbReference type="PROSITE" id="PS50158">
    <property type="entry name" value="ZF_CCHC"/>
    <property type="match status" value="1"/>
</dbReference>